<dbReference type="Proteomes" id="UP000015381">
    <property type="component" value="Chromosome I"/>
</dbReference>
<dbReference type="HOGENOM" id="CLU_2613526_0_0_2"/>
<evidence type="ECO:0000313" key="2">
    <source>
        <dbReference type="Proteomes" id="UP000015381"/>
    </source>
</evidence>
<reference evidence="1 2" key="1">
    <citation type="journal article" date="2014" name="Environ. Microbiol.">
        <title>Halorhabdus tiamatea: proteogenomics and glycosidase activity measurements identify the first cultivated euryarchaeon from a deep-sea anoxic brine lake as potential polysaccharide degrader.</title>
        <authorList>
            <person name="Werner J."/>
            <person name="Ferrer M."/>
            <person name="Michel G."/>
            <person name="Mann A.J."/>
            <person name="Huang S."/>
            <person name="Juarez S."/>
            <person name="Ciordia S."/>
            <person name="Albar J.P."/>
            <person name="Alcaide M."/>
            <person name="La Cono V."/>
            <person name="Yakimov M.M."/>
            <person name="Antunes A."/>
            <person name="Taborda M."/>
            <person name="Da Costa M.S."/>
            <person name="Amann R.I."/>
            <person name="Gloeckner F.O."/>
            <person name="Golyshina O.V."/>
            <person name="Golyshin P.N."/>
            <person name="Teeling H."/>
        </authorList>
    </citation>
    <scope>NUCLEOTIDE SEQUENCE [LARGE SCALE GENOMIC DNA]</scope>
    <source>
        <strain evidence="2">SARL4B</strain>
    </source>
</reference>
<dbReference type="EMBL" id="HF571520">
    <property type="protein sequence ID" value="CCQ33197.1"/>
    <property type="molecule type" value="Genomic_DNA"/>
</dbReference>
<dbReference type="KEGG" id="hti:HTIA_1059"/>
<name>F7PFU5_9EURY</name>
<proteinExistence type="predicted"/>
<dbReference type="AlphaFoldDB" id="F7PFU5"/>
<evidence type="ECO:0000313" key="1">
    <source>
        <dbReference type="EMBL" id="CCQ33197.1"/>
    </source>
</evidence>
<sequence>MFVLFAEVPIPGVEGCGFDSWIVRQTFLQPAVNQESIKAVTDTTRGTYSDEYTPTQLHTVPDVELEAIVNNIFAQQAA</sequence>
<protein>
    <submittedName>
        <fullName evidence="1">Uncharacterized protein</fullName>
    </submittedName>
</protein>
<gene>
    <name evidence="1" type="ORF">HTIA_1059</name>
</gene>
<organism evidence="1 2">
    <name type="scientific">Halorhabdus tiamatea SARL4B</name>
    <dbReference type="NCBI Taxonomy" id="1033806"/>
    <lineage>
        <taxon>Archaea</taxon>
        <taxon>Methanobacteriati</taxon>
        <taxon>Methanobacteriota</taxon>
        <taxon>Stenosarchaea group</taxon>
        <taxon>Halobacteria</taxon>
        <taxon>Halobacteriales</taxon>
        <taxon>Haloarculaceae</taxon>
        <taxon>Halorhabdus</taxon>
    </lineage>
</organism>
<keyword evidence="2" id="KW-1185">Reference proteome</keyword>
<accession>F7PFU5</accession>